<evidence type="ECO:0000256" key="3">
    <source>
        <dbReference type="ARBA" id="ARBA00022989"/>
    </source>
</evidence>
<dbReference type="AlphaFoldDB" id="A0A423SFS0"/>
<protein>
    <submittedName>
        <fullName evidence="8">Putative relaxin receptor 1</fullName>
    </submittedName>
</protein>
<organism evidence="8 9">
    <name type="scientific">Penaeus vannamei</name>
    <name type="common">Whiteleg shrimp</name>
    <name type="synonym">Litopenaeus vannamei</name>
    <dbReference type="NCBI Taxonomy" id="6689"/>
    <lineage>
        <taxon>Eukaryota</taxon>
        <taxon>Metazoa</taxon>
        <taxon>Ecdysozoa</taxon>
        <taxon>Arthropoda</taxon>
        <taxon>Crustacea</taxon>
        <taxon>Multicrustacea</taxon>
        <taxon>Malacostraca</taxon>
        <taxon>Eumalacostraca</taxon>
        <taxon>Eucarida</taxon>
        <taxon>Decapoda</taxon>
        <taxon>Dendrobranchiata</taxon>
        <taxon>Penaeoidea</taxon>
        <taxon>Penaeidae</taxon>
        <taxon>Penaeus</taxon>
    </lineage>
</organism>
<evidence type="ECO:0000313" key="9">
    <source>
        <dbReference type="Proteomes" id="UP000283509"/>
    </source>
</evidence>
<name>A0A423SFS0_PENVA</name>
<feature type="compositionally biased region" description="Basic and acidic residues" evidence="5">
    <location>
        <begin position="260"/>
        <end position="276"/>
    </location>
</feature>
<dbReference type="EMBL" id="QCYY01003504">
    <property type="protein sequence ID" value="ROT63021.1"/>
    <property type="molecule type" value="Genomic_DNA"/>
</dbReference>
<feature type="compositionally biased region" description="Polar residues" evidence="5">
    <location>
        <begin position="215"/>
        <end position="225"/>
    </location>
</feature>
<keyword evidence="8" id="KW-0675">Receptor</keyword>
<dbReference type="GO" id="GO:0009755">
    <property type="term" value="P:hormone-mediated signaling pathway"/>
    <property type="evidence" value="ECO:0007669"/>
    <property type="project" value="TreeGrafter"/>
</dbReference>
<accession>A0A423SFS0</accession>
<proteinExistence type="predicted"/>
<evidence type="ECO:0000256" key="2">
    <source>
        <dbReference type="ARBA" id="ARBA00022692"/>
    </source>
</evidence>
<feature type="region of interest" description="Disordered" evidence="5">
    <location>
        <begin position="347"/>
        <end position="418"/>
    </location>
</feature>
<dbReference type="GO" id="GO:0007189">
    <property type="term" value="P:adenylate cyclase-activating G protein-coupled receptor signaling pathway"/>
    <property type="evidence" value="ECO:0007669"/>
    <property type="project" value="TreeGrafter"/>
</dbReference>
<dbReference type="PANTHER" id="PTHR24372:SF80">
    <property type="entry name" value="FI21465P1-RELATED"/>
    <property type="match status" value="1"/>
</dbReference>
<gene>
    <name evidence="8" type="ORF">C7M84_019100</name>
</gene>
<keyword evidence="4 6" id="KW-0472">Membrane</keyword>
<reference evidence="8 9" key="1">
    <citation type="submission" date="2018-04" db="EMBL/GenBank/DDBJ databases">
        <authorList>
            <person name="Zhang X."/>
            <person name="Yuan J."/>
            <person name="Li F."/>
            <person name="Xiang J."/>
        </authorList>
    </citation>
    <scope>NUCLEOTIDE SEQUENCE [LARGE SCALE GENOMIC DNA]</scope>
    <source>
        <tissue evidence="8">Muscle</tissue>
    </source>
</reference>
<comment type="caution">
    <text evidence="8">The sequence shown here is derived from an EMBL/GenBank/DDBJ whole genome shotgun (WGS) entry which is preliminary data.</text>
</comment>
<feature type="transmembrane region" description="Helical" evidence="6">
    <location>
        <begin position="66"/>
        <end position="86"/>
    </location>
</feature>
<evidence type="ECO:0000256" key="1">
    <source>
        <dbReference type="ARBA" id="ARBA00004370"/>
    </source>
</evidence>
<feature type="domain" description="G-protein coupled receptors family 1 profile" evidence="7">
    <location>
        <begin position="1"/>
        <end position="86"/>
    </location>
</feature>
<evidence type="ECO:0000313" key="8">
    <source>
        <dbReference type="EMBL" id="ROT63021.1"/>
    </source>
</evidence>
<feature type="compositionally biased region" description="Low complexity" evidence="5">
    <location>
        <begin position="404"/>
        <end position="418"/>
    </location>
</feature>
<dbReference type="PANTHER" id="PTHR24372">
    <property type="entry name" value="GLYCOPROTEIN HORMONE RECEPTOR"/>
    <property type="match status" value="1"/>
</dbReference>
<keyword evidence="2 6" id="KW-0812">Transmembrane</keyword>
<evidence type="ECO:0000256" key="4">
    <source>
        <dbReference type="ARBA" id="ARBA00023136"/>
    </source>
</evidence>
<evidence type="ECO:0000256" key="6">
    <source>
        <dbReference type="SAM" id="Phobius"/>
    </source>
</evidence>
<feature type="transmembrane region" description="Helical" evidence="6">
    <location>
        <begin position="31"/>
        <end position="54"/>
    </location>
</feature>
<feature type="region of interest" description="Disordered" evidence="5">
    <location>
        <begin position="215"/>
        <end position="276"/>
    </location>
</feature>
<dbReference type="SUPFAM" id="SSF81321">
    <property type="entry name" value="Family A G protein-coupled receptor-like"/>
    <property type="match status" value="1"/>
</dbReference>
<dbReference type="Proteomes" id="UP000283509">
    <property type="component" value="Unassembled WGS sequence"/>
</dbReference>
<dbReference type="InterPro" id="IPR017452">
    <property type="entry name" value="GPCR_Rhodpsn_7TM"/>
</dbReference>
<dbReference type="PROSITE" id="PS50262">
    <property type="entry name" value="G_PROTEIN_RECEP_F1_2"/>
    <property type="match status" value="1"/>
</dbReference>
<sequence length="418" mass="45402">MTVILGAYAGLFFNIMVTRTSTPLSGGESKFALRFFFIVVTNCVCWLPIACVKAAALANIEVHSGVYAWLVVLVLPINSAINPILYTFSTSKFQSQVATLRTVFRMARNRQDSATDTDVLRYSSSRSWGSAAQCNVSHAHLPPLHVHNGSQNGSVVLIREKIDRRASAYGFCQRRSLGNNSYFFKDPLAKDAPSSNGVVSPEKDLNPGRHLTLSAKVSQARSSSPGERATDVSASPCSRGRLSLFKLELGRTPTPPSPESNRRDAKGEHTPSEGQEYKDICLEAHLSSHETPRPREITSPSESSSKVKGAPIYVGCCATSSSDNQNADVLRLNLTLCYNSDSTQLPLRTSSSLGVRRNSDSEYPLPSSSGKTTSVTHTVPETNQTPWHFPFPAATSLAPHPRRSSWSEFSSSVSASCD</sequence>
<feature type="region of interest" description="Disordered" evidence="5">
    <location>
        <begin position="288"/>
        <end position="308"/>
    </location>
</feature>
<keyword evidence="3 6" id="KW-1133">Transmembrane helix</keyword>
<dbReference type="GO" id="GO:0008528">
    <property type="term" value="F:G protein-coupled peptide receptor activity"/>
    <property type="evidence" value="ECO:0007669"/>
    <property type="project" value="TreeGrafter"/>
</dbReference>
<keyword evidence="9" id="KW-1185">Reference proteome</keyword>
<evidence type="ECO:0000256" key="5">
    <source>
        <dbReference type="SAM" id="MobiDB-lite"/>
    </source>
</evidence>
<dbReference type="Gene3D" id="1.20.1070.10">
    <property type="entry name" value="Rhodopsin 7-helix transmembrane proteins"/>
    <property type="match status" value="1"/>
</dbReference>
<dbReference type="GO" id="GO:0005886">
    <property type="term" value="C:plasma membrane"/>
    <property type="evidence" value="ECO:0007669"/>
    <property type="project" value="TreeGrafter"/>
</dbReference>
<evidence type="ECO:0000259" key="7">
    <source>
        <dbReference type="PROSITE" id="PS50262"/>
    </source>
</evidence>
<dbReference type="STRING" id="6689.A0A423SFS0"/>
<feature type="compositionally biased region" description="Polar residues" evidence="5">
    <location>
        <begin position="366"/>
        <end position="386"/>
    </location>
</feature>
<comment type="subcellular location">
    <subcellularLocation>
        <location evidence="1">Membrane</location>
    </subcellularLocation>
</comment>
<dbReference type="OrthoDB" id="6372394at2759"/>
<reference evidence="8 9" key="2">
    <citation type="submission" date="2019-01" db="EMBL/GenBank/DDBJ databases">
        <title>The decoding of complex shrimp genome reveals the adaptation for benthos swimmer, frequently molting mechanism and breeding impact on genome.</title>
        <authorList>
            <person name="Sun Y."/>
            <person name="Gao Y."/>
            <person name="Yu Y."/>
        </authorList>
    </citation>
    <scope>NUCLEOTIDE SEQUENCE [LARGE SCALE GENOMIC DNA]</scope>
    <source>
        <tissue evidence="8">Muscle</tissue>
    </source>
</reference>